<gene>
    <name evidence="11" type="ORF">AAHA92_23359</name>
</gene>
<comment type="similarity">
    <text evidence="2">Belongs to the oligopeptide OPT transporter (TC 2.A.67.1) family.</text>
</comment>
<dbReference type="Proteomes" id="UP001567538">
    <property type="component" value="Unassembled WGS sequence"/>
</dbReference>
<evidence type="ECO:0000313" key="12">
    <source>
        <dbReference type="Proteomes" id="UP001567538"/>
    </source>
</evidence>
<name>A0ABD1GRQ7_SALDI</name>
<comment type="caution">
    <text evidence="11">The sequence shown here is derived from an EMBL/GenBank/DDBJ whole genome shotgun (WGS) entry which is preliminary data.</text>
</comment>
<feature type="transmembrane region" description="Helical" evidence="10">
    <location>
        <begin position="109"/>
        <end position="134"/>
    </location>
</feature>
<dbReference type="EMBL" id="JBEAFC010000008">
    <property type="protein sequence ID" value="KAL1546810.1"/>
    <property type="molecule type" value="Genomic_DNA"/>
</dbReference>
<evidence type="ECO:0000256" key="2">
    <source>
        <dbReference type="ARBA" id="ARBA00005484"/>
    </source>
</evidence>
<evidence type="ECO:0000256" key="8">
    <source>
        <dbReference type="ARBA" id="ARBA00023136"/>
    </source>
</evidence>
<organism evidence="11 12">
    <name type="scientific">Salvia divinorum</name>
    <name type="common">Maria pastora</name>
    <name type="synonym">Diviner's sage</name>
    <dbReference type="NCBI Taxonomy" id="28513"/>
    <lineage>
        <taxon>Eukaryota</taxon>
        <taxon>Viridiplantae</taxon>
        <taxon>Streptophyta</taxon>
        <taxon>Embryophyta</taxon>
        <taxon>Tracheophyta</taxon>
        <taxon>Spermatophyta</taxon>
        <taxon>Magnoliopsida</taxon>
        <taxon>eudicotyledons</taxon>
        <taxon>Gunneridae</taxon>
        <taxon>Pentapetalae</taxon>
        <taxon>asterids</taxon>
        <taxon>lamiids</taxon>
        <taxon>Lamiales</taxon>
        <taxon>Lamiaceae</taxon>
        <taxon>Nepetoideae</taxon>
        <taxon>Mentheae</taxon>
        <taxon>Salviinae</taxon>
        <taxon>Salvia</taxon>
        <taxon>Salvia subgen. Calosphace</taxon>
    </lineage>
</organism>
<evidence type="ECO:0000256" key="3">
    <source>
        <dbReference type="ARBA" id="ARBA00022448"/>
    </source>
</evidence>
<keyword evidence="12" id="KW-1185">Reference proteome</keyword>
<dbReference type="Pfam" id="PF03169">
    <property type="entry name" value="OPT"/>
    <property type="match status" value="1"/>
</dbReference>
<dbReference type="PANTHER" id="PTHR22601">
    <property type="entry name" value="ISP4 LIKE PROTEIN"/>
    <property type="match status" value="1"/>
</dbReference>
<keyword evidence="3" id="KW-0813">Transport</keyword>
<evidence type="ECO:0000256" key="6">
    <source>
        <dbReference type="ARBA" id="ARBA00022927"/>
    </source>
</evidence>
<keyword evidence="8 10" id="KW-0472">Membrane</keyword>
<comment type="subcellular location">
    <subcellularLocation>
        <location evidence="1">Membrane</location>
        <topology evidence="1">Multi-pass membrane protein</topology>
    </subcellularLocation>
</comment>
<evidence type="ECO:0000256" key="10">
    <source>
        <dbReference type="SAM" id="Phobius"/>
    </source>
</evidence>
<evidence type="ECO:0000256" key="5">
    <source>
        <dbReference type="ARBA" id="ARBA00022856"/>
    </source>
</evidence>
<keyword evidence="4 10" id="KW-0812">Transmembrane</keyword>
<dbReference type="InterPro" id="IPR004813">
    <property type="entry name" value="OPT"/>
</dbReference>
<feature type="transmembrane region" description="Helical" evidence="10">
    <location>
        <begin position="32"/>
        <end position="50"/>
    </location>
</feature>
<dbReference type="GO" id="GO:0015833">
    <property type="term" value="P:peptide transport"/>
    <property type="evidence" value="ECO:0007669"/>
    <property type="project" value="UniProtKB-KW"/>
</dbReference>
<dbReference type="GO" id="GO:0016020">
    <property type="term" value="C:membrane"/>
    <property type="evidence" value="ECO:0007669"/>
    <property type="project" value="UniProtKB-SubCell"/>
</dbReference>
<evidence type="ECO:0000313" key="11">
    <source>
        <dbReference type="EMBL" id="KAL1546810.1"/>
    </source>
</evidence>
<proteinExistence type="inferred from homology"/>
<protein>
    <submittedName>
        <fullName evidence="11">Uncharacterized protein</fullName>
    </submittedName>
</protein>
<evidence type="ECO:0000256" key="9">
    <source>
        <dbReference type="SAM" id="MobiDB-lite"/>
    </source>
</evidence>
<feature type="region of interest" description="Disordered" evidence="9">
    <location>
        <begin position="1"/>
        <end position="21"/>
    </location>
</feature>
<reference evidence="11 12" key="1">
    <citation type="submission" date="2024-06" db="EMBL/GenBank/DDBJ databases">
        <title>A chromosome level genome sequence of Diviner's sage (Salvia divinorum).</title>
        <authorList>
            <person name="Ford S.A."/>
            <person name="Ro D.-K."/>
            <person name="Ness R.W."/>
            <person name="Phillips M.A."/>
        </authorList>
    </citation>
    <scope>NUCLEOTIDE SEQUENCE [LARGE SCALE GENOMIC DNA]</scope>
    <source>
        <strain evidence="11">SAF-2024a</strain>
        <tissue evidence="11">Leaf</tissue>
    </source>
</reference>
<evidence type="ECO:0000256" key="1">
    <source>
        <dbReference type="ARBA" id="ARBA00004141"/>
    </source>
</evidence>
<keyword evidence="7 10" id="KW-1133">Transmembrane helix</keyword>
<evidence type="ECO:0000256" key="4">
    <source>
        <dbReference type="ARBA" id="ARBA00022692"/>
    </source>
</evidence>
<keyword evidence="5" id="KW-0571">Peptide transport</keyword>
<sequence length="135" mass="15094">MAREGQREATPLCGAGRRPWTAEDESEDAPVWTFRVMVLGCTSFLFLLVVNKYLATETSECIMGMGLTIVVVYPLGFLMGKLIPRRVVYYPMFRLEFCTNEGPFSFKEYALISIFANLGATIGGLTSSSIYMSYI</sequence>
<dbReference type="GO" id="GO:0015031">
    <property type="term" value="P:protein transport"/>
    <property type="evidence" value="ECO:0007669"/>
    <property type="project" value="UniProtKB-KW"/>
</dbReference>
<dbReference type="InterPro" id="IPR004648">
    <property type="entry name" value="Oligpept_transpt"/>
</dbReference>
<feature type="transmembrane region" description="Helical" evidence="10">
    <location>
        <begin position="62"/>
        <end position="83"/>
    </location>
</feature>
<dbReference type="AlphaFoldDB" id="A0ABD1GRQ7"/>
<evidence type="ECO:0000256" key="7">
    <source>
        <dbReference type="ARBA" id="ARBA00022989"/>
    </source>
</evidence>
<keyword evidence="6" id="KW-0653">Protein transport</keyword>
<accession>A0ABD1GRQ7</accession>